<dbReference type="AlphaFoldDB" id="A0A9D2Q4P3"/>
<keyword evidence="1" id="KW-0472">Membrane</keyword>
<protein>
    <submittedName>
        <fullName evidence="2">Uncharacterized protein</fullName>
    </submittedName>
</protein>
<keyword evidence="1" id="KW-1133">Transmembrane helix</keyword>
<comment type="caution">
    <text evidence="2">The sequence shown here is derived from an EMBL/GenBank/DDBJ whole genome shotgun (WGS) entry which is preliminary data.</text>
</comment>
<evidence type="ECO:0000313" key="3">
    <source>
        <dbReference type="Proteomes" id="UP000823918"/>
    </source>
</evidence>
<keyword evidence="1" id="KW-0812">Transmembrane</keyword>
<reference evidence="2" key="1">
    <citation type="journal article" date="2021" name="PeerJ">
        <title>Extensive microbial diversity within the chicken gut microbiome revealed by metagenomics and culture.</title>
        <authorList>
            <person name="Gilroy R."/>
            <person name="Ravi A."/>
            <person name="Getino M."/>
            <person name="Pursley I."/>
            <person name="Horton D.L."/>
            <person name="Alikhan N.F."/>
            <person name="Baker D."/>
            <person name="Gharbi K."/>
            <person name="Hall N."/>
            <person name="Watson M."/>
            <person name="Adriaenssens E.M."/>
            <person name="Foster-Nyarko E."/>
            <person name="Jarju S."/>
            <person name="Secka A."/>
            <person name="Antonio M."/>
            <person name="Oren A."/>
            <person name="Chaudhuri R.R."/>
            <person name="La Ragione R."/>
            <person name="Hildebrand F."/>
            <person name="Pallen M.J."/>
        </authorList>
    </citation>
    <scope>NUCLEOTIDE SEQUENCE</scope>
    <source>
        <strain evidence="2">5933</strain>
    </source>
</reference>
<proteinExistence type="predicted"/>
<evidence type="ECO:0000313" key="2">
    <source>
        <dbReference type="EMBL" id="HJC71390.1"/>
    </source>
</evidence>
<feature type="transmembrane region" description="Helical" evidence="1">
    <location>
        <begin position="41"/>
        <end position="58"/>
    </location>
</feature>
<sequence>MKKRTSRVIAALMLIAAVGFLLLAFLHPELSFPWGNGVTYFLYGFYVLLTAVLFIAPFKKK</sequence>
<dbReference type="Proteomes" id="UP000823918">
    <property type="component" value="Unassembled WGS sequence"/>
</dbReference>
<evidence type="ECO:0000256" key="1">
    <source>
        <dbReference type="SAM" id="Phobius"/>
    </source>
</evidence>
<reference evidence="2" key="2">
    <citation type="submission" date="2021-04" db="EMBL/GenBank/DDBJ databases">
        <authorList>
            <person name="Gilroy R."/>
        </authorList>
    </citation>
    <scope>NUCLEOTIDE SEQUENCE</scope>
    <source>
        <strain evidence="2">5933</strain>
    </source>
</reference>
<accession>A0A9D2Q4P3</accession>
<organism evidence="2 3">
    <name type="scientific">Candidatus Ruthenibacterium merdavium</name>
    <dbReference type="NCBI Taxonomy" id="2838752"/>
    <lineage>
        <taxon>Bacteria</taxon>
        <taxon>Bacillati</taxon>
        <taxon>Bacillota</taxon>
        <taxon>Clostridia</taxon>
        <taxon>Eubacteriales</taxon>
        <taxon>Oscillospiraceae</taxon>
        <taxon>Ruthenibacterium</taxon>
    </lineage>
</organism>
<dbReference type="EMBL" id="DWWA01000008">
    <property type="protein sequence ID" value="HJC71390.1"/>
    <property type="molecule type" value="Genomic_DNA"/>
</dbReference>
<gene>
    <name evidence="2" type="ORF">H9698_01165</name>
</gene>
<name>A0A9D2Q4P3_9FIRM</name>